<name>A0ABX1I4Y7_9GAMM</name>
<comment type="subcellular location">
    <subcellularLocation>
        <location evidence="1">Cell membrane</location>
        <topology evidence="1">Multi-pass membrane protein</topology>
    </subcellularLocation>
</comment>
<evidence type="ECO:0000313" key="12">
    <source>
        <dbReference type="EMBL" id="NKN32069.1"/>
    </source>
</evidence>
<dbReference type="Pfam" id="PF17200">
    <property type="entry name" value="sCache_2"/>
    <property type="match status" value="1"/>
</dbReference>
<dbReference type="InterPro" id="IPR004089">
    <property type="entry name" value="MCPsignal_dom"/>
</dbReference>
<evidence type="ECO:0000256" key="4">
    <source>
        <dbReference type="ARBA" id="ARBA00022989"/>
    </source>
</evidence>
<evidence type="ECO:0000256" key="9">
    <source>
        <dbReference type="SAM" id="Phobius"/>
    </source>
</evidence>
<keyword evidence="2" id="KW-1003">Cell membrane</keyword>
<dbReference type="InterPro" id="IPR033480">
    <property type="entry name" value="sCache_2"/>
</dbReference>
<proteinExistence type="inferred from homology"/>
<evidence type="ECO:0000256" key="5">
    <source>
        <dbReference type="ARBA" id="ARBA00023136"/>
    </source>
</evidence>
<dbReference type="SMART" id="SM01049">
    <property type="entry name" value="Cache_2"/>
    <property type="match status" value="1"/>
</dbReference>
<dbReference type="Gene3D" id="3.30.450.20">
    <property type="entry name" value="PAS domain"/>
    <property type="match status" value="1"/>
</dbReference>
<dbReference type="PANTHER" id="PTHR32089:SF119">
    <property type="entry name" value="METHYL-ACCEPTING CHEMOTAXIS PROTEIN CTPL"/>
    <property type="match status" value="1"/>
</dbReference>
<dbReference type="CDD" id="cd11386">
    <property type="entry name" value="MCP_signal"/>
    <property type="match status" value="1"/>
</dbReference>
<comment type="similarity">
    <text evidence="7">Belongs to the methyl-accepting chemotaxis (MCP) protein family.</text>
</comment>
<protein>
    <submittedName>
        <fullName evidence="12">Methyl-accepting chemotaxis protein</fullName>
    </submittedName>
</protein>
<sequence>MQFMRSLTIKHRLWILSALVLVGIASGVTLALYEMRSILLQEKFTQVQKLVETAQSVVEHYQQRTESGTLTRAAAERAALEALRTMRYDGDNYFWVRDRRGLMLMHPIKPELVGNDGRQQTDANGKRFVAELLEQVERDGRGSVHYLWPKPGSDHPEPKLAFSQLEPNWGWMISSGIYIDDVDTAFWRHATLMGGLGAAMLALVMLMVALTAGSIIKPIDAAARAMHRIAKGDGDLTQRLDTNGRDEITDMAVGFNEFADKTERTIGAMAHATAQLATAAEELSTITQSNNDGIERQRGEVQQVATAVTEMTATIKEIAKSAEDAAASAFTADESARQGSATVDEVQSSNQHLAQEIAQVADAVRRFSEQSVSIGTVLDVIRAIAEQTNLLALNAAIEAARAGEQGRGFAVVADEVHTLASRTQQSTTEIQQMIQNLRAVAQEAVTAINRGEQLTTSTLQQASQAHDALAEIVSAITTIRDMNTHVASAAEEQAVAASEIDRSVIKISDLSEEAAGNAQHTASASQELAQLGEVLQQLADQFKVGETGSLRPPG</sequence>
<keyword evidence="3 9" id="KW-0812">Transmembrane</keyword>
<evidence type="ECO:0000259" key="11">
    <source>
        <dbReference type="PROSITE" id="PS50885"/>
    </source>
</evidence>
<dbReference type="Pfam" id="PF00672">
    <property type="entry name" value="HAMP"/>
    <property type="match status" value="1"/>
</dbReference>
<evidence type="ECO:0000256" key="2">
    <source>
        <dbReference type="ARBA" id="ARBA00022475"/>
    </source>
</evidence>
<reference evidence="12 13" key="1">
    <citation type="submission" date="2020-04" db="EMBL/GenBank/DDBJ databases">
        <title>Draft Whole-Genome sequence of Marichromatium bheemlicum DSM 18632, type strain.</title>
        <authorList>
            <person name="Kyndt J.A."/>
            <person name="Meyer T.E."/>
        </authorList>
    </citation>
    <scope>NUCLEOTIDE SEQUENCE [LARGE SCALE GENOMIC DNA]</scope>
    <source>
        <strain evidence="12 13">DSM 18632</strain>
    </source>
</reference>
<feature type="domain" description="Methyl-accepting transducer" evidence="10">
    <location>
        <begin position="272"/>
        <end position="508"/>
    </location>
</feature>
<evidence type="ECO:0000256" key="3">
    <source>
        <dbReference type="ARBA" id="ARBA00022692"/>
    </source>
</evidence>
<organism evidence="12 13">
    <name type="scientific">Marichromatium bheemlicum</name>
    <dbReference type="NCBI Taxonomy" id="365339"/>
    <lineage>
        <taxon>Bacteria</taxon>
        <taxon>Pseudomonadati</taxon>
        <taxon>Pseudomonadota</taxon>
        <taxon>Gammaproteobacteria</taxon>
        <taxon>Chromatiales</taxon>
        <taxon>Chromatiaceae</taxon>
        <taxon>Marichromatium</taxon>
    </lineage>
</organism>
<evidence type="ECO:0000256" key="6">
    <source>
        <dbReference type="ARBA" id="ARBA00023224"/>
    </source>
</evidence>
<gene>
    <name evidence="12" type="ORF">HF203_02370</name>
</gene>
<dbReference type="EMBL" id="JAAXKX010000002">
    <property type="protein sequence ID" value="NKN32069.1"/>
    <property type="molecule type" value="Genomic_DNA"/>
</dbReference>
<keyword evidence="4 9" id="KW-1133">Transmembrane helix</keyword>
<dbReference type="SMART" id="SM00304">
    <property type="entry name" value="HAMP"/>
    <property type="match status" value="1"/>
</dbReference>
<keyword evidence="6 8" id="KW-0807">Transducer</keyword>
<dbReference type="PANTHER" id="PTHR32089">
    <property type="entry name" value="METHYL-ACCEPTING CHEMOTAXIS PROTEIN MCPB"/>
    <property type="match status" value="1"/>
</dbReference>
<dbReference type="InterPro" id="IPR004090">
    <property type="entry name" value="Chemotax_Me-accpt_rcpt"/>
</dbReference>
<evidence type="ECO:0000256" key="8">
    <source>
        <dbReference type="PROSITE-ProRule" id="PRU00284"/>
    </source>
</evidence>
<dbReference type="RefSeq" id="WP_168666220.1">
    <property type="nucleotide sequence ID" value="NZ_JAAXKX010000002.1"/>
</dbReference>
<dbReference type="Proteomes" id="UP000740754">
    <property type="component" value="Unassembled WGS sequence"/>
</dbReference>
<dbReference type="SUPFAM" id="SSF58104">
    <property type="entry name" value="Methyl-accepting chemotaxis protein (MCP) signaling domain"/>
    <property type="match status" value="1"/>
</dbReference>
<accession>A0ABX1I4Y7</accession>
<keyword evidence="13" id="KW-1185">Reference proteome</keyword>
<dbReference type="InterPro" id="IPR003660">
    <property type="entry name" value="HAMP_dom"/>
</dbReference>
<evidence type="ECO:0000313" key="13">
    <source>
        <dbReference type="Proteomes" id="UP000740754"/>
    </source>
</evidence>
<evidence type="ECO:0000259" key="10">
    <source>
        <dbReference type="PROSITE" id="PS50111"/>
    </source>
</evidence>
<dbReference type="PROSITE" id="PS50885">
    <property type="entry name" value="HAMP"/>
    <property type="match status" value="1"/>
</dbReference>
<evidence type="ECO:0000256" key="7">
    <source>
        <dbReference type="ARBA" id="ARBA00029447"/>
    </source>
</evidence>
<dbReference type="Gene3D" id="1.10.287.950">
    <property type="entry name" value="Methyl-accepting chemotaxis protein"/>
    <property type="match status" value="1"/>
</dbReference>
<dbReference type="CDD" id="cd06225">
    <property type="entry name" value="HAMP"/>
    <property type="match status" value="1"/>
</dbReference>
<dbReference type="Pfam" id="PF00015">
    <property type="entry name" value="MCPsignal"/>
    <property type="match status" value="1"/>
</dbReference>
<feature type="transmembrane region" description="Helical" evidence="9">
    <location>
        <begin position="192"/>
        <end position="216"/>
    </location>
</feature>
<comment type="caution">
    <text evidence="12">The sequence shown here is derived from an EMBL/GenBank/DDBJ whole genome shotgun (WGS) entry which is preliminary data.</text>
</comment>
<evidence type="ECO:0000256" key="1">
    <source>
        <dbReference type="ARBA" id="ARBA00004651"/>
    </source>
</evidence>
<dbReference type="SMART" id="SM00283">
    <property type="entry name" value="MA"/>
    <property type="match status" value="1"/>
</dbReference>
<dbReference type="PRINTS" id="PR00260">
    <property type="entry name" value="CHEMTRNSDUCR"/>
</dbReference>
<dbReference type="PROSITE" id="PS50111">
    <property type="entry name" value="CHEMOTAXIS_TRANSDUC_2"/>
    <property type="match status" value="1"/>
</dbReference>
<feature type="domain" description="HAMP" evidence="11">
    <location>
        <begin position="213"/>
        <end position="267"/>
    </location>
</feature>
<keyword evidence="5 9" id="KW-0472">Membrane</keyword>